<evidence type="ECO:0008006" key="3">
    <source>
        <dbReference type="Google" id="ProtNLM"/>
    </source>
</evidence>
<protein>
    <recommendedName>
        <fullName evidence="3">Aminoglycoside phosphotransferase domain-containing protein</fullName>
    </recommendedName>
</protein>
<dbReference type="RefSeq" id="WP_009517328.1">
    <property type="nucleotide sequence ID" value="NZ_CCAE010000003.1"/>
</dbReference>
<name>A0A1L1PP02_HYDIT</name>
<sequence length="352" mass="39389">MRYTLQDKVAALCDPANHPLPVSAVQPIETPFSWVFLAGERAYKMKKPLPSGLQDLSTLERRRLHCREALRLNRRLAPKVYLDVVPLAADTDGRLRVDGPGRPVEWLLAMRCLKSGPMLNQRLLRGEADEADMRRIAWQLAGFHRWQPCLRLDPAGYRLHLWQRVSDCEAVLRRPECGLPPRGVDVLMAALRAWLASHAPLIDARALAGCVIEAHGDLRPEHVWLGEPLAIIDALAISRDLRQQDGADDVGFLALEIEHAGAPALSEALLRHYAEASGQAPPRELSHFYRALRACERASHAIAHLGEARHQGDPRWRCRTRQYLALAARHLRAARTPLGRRHPAQGAPTPPD</sequence>
<evidence type="ECO:0000313" key="2">
    <source>
        <dbReference type="Proteomes" id="UP000028878"/>
    </source>
</evidence>
<proteinExistence type="predicted"/>
<dbReference type="PANTHER" id="PTHR43883">
    <property type="entry name" value="SLR0207 PROTEIN"/>
    <property type="match status" value="1"/>
</dbReference>
<reference evidence="2" key="1">
    <citation type="submission" date="2014-11" db="EMBL/GenBank/DDBJ databases">
        <title>Draft genome sequence of Hydrogenophaga intermedia S1.</title>
        <authorList>
            <person name="Gan H.M."/>
            <person name="Chew T.H."/>
            <person name="Stolz A."/>
        </authorList>
    </citation>
    <scope>NUCLEOTIDE SEQUENCE [LARGE SCALE GENOMIC DNA]</scope>
    <source>
        <strain evidence="2">S1</strain>
    </source>
</reference>
<dbReference type="InterPro" id="IPR011009">
    <property type="entry name" value="Kinase-like_dom_sf"/>
</dbReference>
<evidence type="ECO:0000313" key="1">
    <source>
        <dbReference type="EMBL" id="CDN86321.1"/>
    </source>
</evidence>
<dbReference type="EMBL" id="CCAE010000003">
    <property type="protein sequence ID" value="CDN86321.1"/>
    <property type="molecule type" value="Genomic_DNA"/>
</dbReference>
<keyword evidence="2" id="KW-1185">Reference proteome</keyword>
<dbReference type="SUPFAM" id="SSF56112">
    <property type="entry name" value="Protein kinase-like (PK-like)"/>
    <property type="match status" value="1"/>
</dbReference>
<accession>A0A1L1PP02</accession>
<gene>
    <name evidence="1" type="ORF">BN948_00722</name>
</gene>
<dbReference type="Proteomes" id="UP000028878">
    <property type="component" value="Unassembled WGS sequence"/>
</dbReference>
<dbReference type="InterPro" id="IPR052732">
    <property type="entry name" value="Cell-binding_unc_protein"/>
</dbReference>
<dbReference type="AlphaFoldDB" id="A0A1L1PP02"/>
<dbReference type="PANTHER" id="PTHR43883:SF1">
    <property type="entry name" value="GLUCONOKINASE"/>
    <property type="match status" value="1"/>
</dbReference>
<organism evidence="1 2">
    <name type="scientific">Hydrogenophaga intermedia</name>
    <dbReference type="NCBI Taxonomy" id="65786"/>
    <lineage>
        <taxon>Bacteria</taxon>
        <taxon>Pseudomonadati</taxon>
        <taxon>Pseudomonadota</taxon>
        <taxon>Betaproteobacteria</taxon>
        <taxon>Burkholderiales</taxon>
        <taxon>Comamonadaceae</taxon>
        <taxon>Hydrogenophaga</taxon>
    </lineage>
</organism>